<dbReference type="SUPFAM" id="SSF47413">
    <property type="entry name" value="lambda repressor-like DNA-binding domains"/>
    <property type="match status" value="1"/>
</dbReference>
<gene>
    <name evidence="2" type="ORF">IQ230_13915</name>
</gene>
<dbReference type="Pfam" id="PF01381">
    <property type="entry name" value="HTH_3"/>
    <property type="match status" value="1"/>
</dbReference>
<comment type="caution">
    <text evidence="2">The sequence shown here is derived from an EMBL/GenBank/DDBJ whole genome shotgun (WGS) entry which is preliminary data.</text>
</comment>
<evidence type="ECO:0000313" key="2">
    <source>
        <dbReference type="EMBL" id="MBE9191423.1"/>
    </source>
</evidence>
<dbReference type="InterPro" id="IPR010982">
    <property type="entry name" value="Lambda_DNA-bd_dom_sf"/>
</dbReference>
<reference evidence="2 3" key="1">
    <citation type="submission" date="2020-10" db="EMBL/GenBank/DDBJ databases">
        <authorList>
            <person name="Castelo-Branco R."/>
            <person name="Eusebio N."/>
            <person name="Adriana R."/>
            <person name="Vieira A."/>
            <person name="Brugerolle De Fraissinette N."/>
            <person name="Rezende De Castro R."/>
            <person name="Schneider M.P."/>
            <person name="Vasconcelos V."/>
            <person name="Leao P.N."/>
        </authorList>
    </citation>
    <scope>NUCLEOTIDE SEQUENCE [LARGE SCALE GENOMIC DNA]</scope>
    <source>
        <strain evidence="2 3">LEGE 06123</strain>
    </source>
</reference>
<dbReference type="Gene3D" id="1.10.260.40">
    <property type="entry name" value="lambda repressor-like DNA-binding domains"/>
    <property type="match status" value="1"/>
</dbReference>
<sequence length="83" mass="9269">MQESDQEGDLTLKLLRERTGLSQEKLGRRLDLSLRTVGDWETGKKIPRFDNAIALARELGVSLKTLAKAMKLDVEGVPDDESD</sequence>
<dbReference type="PROSITE" id="PS50943">
    <property type="entry name" value="HTH_CROC1"/>
    <property type="match status" value="1"/>
</dbReference>
<dbReference type="CDD" id="cd00093">
    <property type="entry name" value="HTH_XRE"/>
    <property type="match status" value="1"/>
</dbReference>
<name>A0ABR9UVT2_9CHRO</name>
<dbReference type="Proteomes" id="UP000651156">
    <property type="component" value="Unassembled WGS sequence"/>
</dbReference>
<keyword evidence="3" id="KW-1185">Reference proteome</keyword>
<evidence type="ECO:0000313" key="3">
    <source>
        <dbReference type="Proteomes" id="UP000651156"/>
    </source>
</evidence>
<accession>A0ABR9UVT2</accession>
<dbReference type="InterPro" id="IPR001387">
    <property type="entry name" value="Cro/C1-type_HTH"/>
</dbReference>
<organism evidence="2 3">
    <name type="scientific">Gloeocapsopsis crepidinum LEGE 06123</name>
    <dbReference type="NCBI Taxonomy" id="588587"/>
    <lineage>
        <taxon>Bacteria</taxon>
        <taxon>Bacillati</taxon>
        <taxon>Cyanobacteriota</taxon>
        <taxon>Cyanophyceae</taxon>
        <taxon>Oscillatoriophycideae</taxon>
        <taxon>Chroococcales</taxon>
        <taxon>Chroococcaceae</taxon>
        <taxon>Gloeocapsopsis</taxon>
    </lineage>
</organism>
<dbReference type="EMBL" id="JADEWN010000032">
    <property type="protein sequence ID" value="MBE9191423.1"/>
    <property type="molecule type" value="Genomic_DNA"/>
</dbReference>
<dbReference type="RefSeq" id="WP_015189523.1">
    <property type="nucleotide sequence ID" value="NZ_CAWPMZ010000062.1"/>
</dbReference>
<dbReference type="SMART" id="SM00530">
    <property type="entry name" value="HTH_XRE"/>
    <property type="match status" value="1"/>
</dbReference>
<protein>
    <submittedName>
        <fullName evidence="2">Helix-turn-helix transcriptional regulator</fullName>
    </submittedName>
</protein>
<evidence type="ECO:0000259" key="1">
    <source>
        <dbReference type="PROSITE" id="PS50943"/>
    </source>
</evidence>
<feature type="domain" description="HTH cro/C1-type" evidence="1">
    <location>
        <begin position="12"/>
        <end position="66"/>
    </location>
</feature>
<proteinExistence type="predicted"/>